<dbReference type="RefSeq" id="YP_418046.1">
    <property type="nucleotide sequence ID" value="NC_007623.1"/>
</dbReference>
<name>Q2Z168_9CAUD</name>
<reference evidence="1 2" key="3">
    <citation type="journal article" date="2004" name="Bioinformatics">
        <title>PHIRE, a deterministic approach to reveal regulatory elements in bacteriophage genomes.</title>
        <authorList>
            <person name="Lavigne R."/>
            <person name="Sun W.D."/>
            <person name="Volckaert G."/>
        </authorList>
    </citation>
    <scope>NUCLEOTIDE SEQUENCE [LARGE SCALE GENOMIC DNA]</scope>
</reference>
<protein>
    <submittedName>
        <fullName evidence="1">Uncharacterized protein</fullName>
    </submittedName>
</protein>
<organism evidence="1 2">
    <name type="scientific">Pseudomonas phage EL</name>
    <dbReference type="NCBI Taxonomy" id="273133"/>
    <lineage>
        <taxon>Viruses</taxon>
        <taxon>Duplodnaviria</taxon>
        <taxon>Heunggongvirae</taxon>
        <taxon>Uroviricota</taxon>
        <taxon>Caudoviricetes</taxon>
        <taxon>Chimalliviridae</taxon>
        <taxon>Elvirus</taxon>
        <taxon>Elvirus EL</taxon>
    </lineage>
</organism>
<dbReference type="Proteomes" id="UP000001239">
    <property type="component" value="Segment"/>
</dbReference>
<reference evidence="1 2" key="2">
    <citation type="journal article" date="2003" name="Res. Microbiol.">
        <title>Myoviridae bacteriophages of Pseudomonas aeruginosa: a long and complex evolutionary pathway.</title>
        <authorList>
            <person name="Krylov V.N."/>
            <person name="Pleteneva E.A."/>
            <person name="Bourkalsteva M.V."/>
            <person name="Shaburova O.V."/>
            <person name="Volckaert G."/>
            <person name="Sykilinda N.N."/>
            <person name="Kurochkina L.P."/>
            <person name="Mesyanzhinov V.V."/>
        </authorList>
    </citation>
    <scope>NUCLEOTIDE SEQUENCE [LARGE SCALE GENOMIC DNA]</scope>
</reference>
<keyword evidence="2" id="KW-1185">Reference proteome</keyword>
<sequence length="453" mass="52825">MLVLDGTEDLVGDQDIFSLFEEAKTPDSDLLGVEGNEALLSGVEFQSNHAILEIFTRLATYLEITPRWASDLQKYVYAFITRRMGVVDHMEFFGSPYLGLQKITFTTADRNQWFNDIIDLDEEELKENLHNAAAIKKEWAVVGDAFNMTIPYLLYRIHHSKLPEKVKHQAMKDVVCMYHYKCLTSIIHNDYPFTARKEVVLETYNRLSLKYDIKRYGSWRALIEARAEFILNPKTGIHYEAFTQMNDDKKIVYMVGDIQNRLRRAINDINKVFHDVKNKTNIVKLENSKVNLGDELTIKSVAKDVNQHVQYLDRILTEETSFYKEELMNYAASVLEDVRMNMLTYTLQEFPKRYNNPKTPEYKQFAETVVLHLFDYLHANNIKRSKVYNVLIKMRGAYGASRSRNDMVKTIRELGDQIVIAITGRKTPQWVLTTRTALCLFIVLRVLSKDYFE</sequence>
<dbReference type="GeneID" id="5176713"/>
<dbReference type="OrthoDB" id="2949at10239"/>
<reference evidence="1 2" key="1">
    <citation type="journal article" date="2002" name="Genetika">
        <title>Phenogenetic characterization of a group of giant Phi KZ-like bacteriophages of Pseudomonas aeruginosa].</title>
        <authorList>
            <person name="Burkal'tseva M.V."/>
            <person name="Krylov V.N."/>
            <person name="Pleteneva E.A."/>
            <person name="Shaburova O.V."/>
            <person name="Krylov S.V."/>
            <person name="Volckaert G."/>
            <person name="Sykilinda N.N."/>
            <person name="Kurochkina L.P."/>
            <person name="Mesyanzhinov V.V."/>
        </authorList>
    </citation>
    <scope>NUCLEOTIDE SEQUENCE [LARGE SCALE GENOMIC DNA]</scope>
</reference>
<dbReference type="KEGG" id="vg:5176713"/>
<dbReference type="EMBL" id="AJ697969">
    <property type="protein sequence ID" value="CAG27107.1"/>
    <property type="molecule type" value="Genomic_DNA"/>
</dbReference>
<evidence type="ECO:0000313" key="1">
    <source>
        <dbReference type="EMBL" id="CAG27107.1"/>
    </source>
</evidence>
<evidence type="ECO:0000313" key="2">
    <source>
        <dbReference type="Proteomes" id="UP000001239"/>
    </source>
</evidence>
<proteinExistence type="predicted"/>
<accession>Q2Z168</accession>
<reference evidence="1 2" key="4">
    <citation type="journal article" date="2005" name="J. Mol. Biol.">
        <title>Genome comparison of Pseudomonas aeruginosa large phages.</title>
        <authorList>
            <person name="Hertveldt K."/>
            <person name="Lavigne R."/>
            <person name="Pleteneva E."/>
            <person name="Sernova N."/>
            <person name="Kurochkina L."/>
            <person name="Korchevskii R."/>
            <person name="Robben J."/>
            <person name="Mesyanzhinov V."/>
            <person name="Krylov V.N."/>
            <person name="Volckaert G."/>
        </authorList>
    </citation>
    <scope>NUCLEOTIDE SEQUENCE</scope>
</reference>